<protein>
    <recommendedName>
        <fullName evidence="7">Mediator of RNA polymerase II transcription subunit 9</fullName>
    </recommendedName>
    <alternativeName>
        <fullName evidence="7">Mediator complex subunit 9</fullName>
    </alternativeName>
</protein>
<accession>A0A7R7VIN4</accession>
<keyword evidence="11" id="KW-1185">Reference proteome</keyword>
<comment type="subunit">
    <text evidence="7">Component of the Mediator complex.</text>
</comment>
<dbReference type="GO" id="GO:0003712">
    <property type="term" value="F:transcription coregulator activity"/>
    <property type="evidence" value="ECO:0007669"/>
    <property type="project" value="InterPro"/>
</dbReference>
<feature type="region of interest" description="Disordered" evidence="9">
    <location>
        <begin position="1"/>
        <end position="45"/>
    </location>
</feature>
<keyword evidence="8" id="KW-0175">Coiled coil</keyword>
<comment type="similarity">
    <text evidence="2 7">Belongs to the Mediator complex subunit 9 family.</text>
</comment>
<evidence type="ECO:0000256" key="3">
    <source>
        <dbReference type="ARBA" id="ARBA00023015"/>
    </source>
</evidence>
<evidence type="ECO:0000256" key="4">
    <source>
        <dbReference type="ARBA" id="ARBA00023159"/>
    </source>
</evidence>
<evidence type="ECO:0000256" key="9">
    <source>
        <dbReference type="SAM" id="MobiDB-lite"/>
    </source>
</evidence>
<gene>
    <name evidence="7" type="primary">MED9</name>
    <name evidence="10" type="ORF">ACHE_20883A</name>
</gene>
<keyword evidence="5 7" id="KW-0804">Transcription</keyword>
<organism evidence="10 11">
    <name type="scientific">Aspergillus chevalieri</name>
    <name type="common">Eurotium chevalieri</name>
    <dbReference type="NCBI Taxonomy" id="182096"/>
    <lineage>
        <taxon>Eukaryota</taxon>
        <taxon>Fungi</taxon>
        <taxon>Dikarya</taxon>
        <taxon>Ascomycota</taxon>
        <taxon>Pezizomycotina</taxon>
        <taxon>Eurotiomycetes</taxon>
        <taxon>Eurotiomycetidae</taxon>
        <taxon>Eurotiales</taxon>
        <taxon>Aspergillaceae</taxon>
        <taxon>Aspergillus</taxon>
        <taxon>Aspergillus subgen. Aspergillus</taxon>
    </lineage>
</organism>
<keyword evidence="6 7" id="KW-0539">Nucleus</keyword>
<dbReference type="InterPro" id="IPR011425">
    <property type="entry name" value="Med9"/>
</dbReference>
<evidence type="ECO:0000256" key="8">
    <source>
        <dbReference type="SAM" id="Coils"/>
    </source>
</evidence>
<evidence type="ECO:0000256" key="1">
    <source>
        <dbReference type="ARBA" id="ARBA00004123"/>
    </source>
</evidence>
<reference evidence="10" key="2">
    <citation type="submission" date="2021-02" db="EMBL/GenBank/DDBJ databases">
        <title>Aspergillus chevalieri M1 genome sequence.</title>
        <authorList>
            <person name="Kadooka C."/>
            <person name="Mori K."/>
            <person name="Futagami T."/>
        </authorList>
    </citation>
    <scope>NUCLEOTIDE SEQUENCE</scope>
    <source>
        <strain evidence="10">M1</strain>
    </source>
</reference>
<evidence type="ECO:0000313" key="10">
    <source>
        <dbReference type="EMBL" id="BCR85425.1"/>
    </source>
</evidence>
<evidence type="ECO:0000256" key="5">
    <source>
        <dbReference type="ARBA" id="ARBA00023163"/>
    </source>
</evidence>
<dbReference type="Proteomes" id="UP000637239">
    <property type="component" value="Chromosome 2"/>
</dbReference>
<comment type="subcellular location">
    <subcellularLocation>
        <location evidence="1 7">Nucleus</location>
    </subcellularLocation>
</comment>
<feature type="compositionally biased region" description="Low complexity" evidence="9">
    <location>
        <begin position="60"/>
        <end position="94"/>
    </location>
</feature>
<name>A0A7R7VIN4_ASPCH</name>
<keyword evidence="4 7" id="KW-0010">Activator</keyword>
<dbReference type="GO" id="GO:0006357">
    <property type="term" value="P:regulation of transcription by RNA polymerase II"/>
    <property type="evidence" value="ECO:0007669"/>
    <property type="project" value="InterPro"/>
</dbReference>
<dbReference type="Pfam" id="PF07544">
    <property type="entry name" value="Med9"/>
    <property type="match status" value="1"/>
</dbReference>
<sequence length="201" mass="20832">MASRSPTAAITPLPKLSSAPETPAARDSTATTTTPQAVPFPSPQTFDIIPSLHGLLLRLLSPSNNATGPGAAGDATGAGGPSDAQSQQQQQQQQAVTGGGNSQHPAVGPASMAAEIAALSSNAPPPLDIKDLPTEASSIKIRIQKAQAVVEGLPDVQRSVEEQDQEIEELEDRIAKLQSVISDFGRRASQTSSQQSKMHQT</sequence>
<evidence type="ECO:0000313" key="11">
    <source>
        <dbReference type="Proteomes" id="UP000637239"/>
    </source>
</evidence>
<dbReference type="EMBL" id="AP024417">
    <property type="protein sequence ID" value="BCR85425.1"/>
    <property type="molecule type" value="Genomic_DNA"/>
</dbReference>
<keyword evidence="3 7" id="KW-0805">Transcription regulation</keyword>
<evidence type="ECO:0000256" key="2">
    <source>
        <dbReference type="ARBA" id="ARBA00008089"/>
    </source>
</evidence>
<feature type="region of interest" description="Disordered" evidence="9">
    <location>
        <begin position="60"/>
        <end position="131"/>
    </location>
</feature>
<reference evidence="10" key="1">
    <citation type="submission" date="2021-01" db="EMBL/GenBank/DDBJ databases">
        <authorList>
            <consortium name="Aspergillus chevalieri M1 genome sequencing consortium"/>
            <person name="Kazuki M."/>
            <person name="Futagami T."/>
        </authorList>
    </citation>
    <scope>NUCLEOTIDE SEQUENCE</scope>
    <source>
        <strain evidence="10">M1</strain>
    </source>
</reference>
<proteinExistence type="inferred from homology"/>
<feature type="coiled-coil region" evidence="8">
    <location>
        <begin position="153"/>
        <end position="187"/>
    </location>
</feature>
<dbReference type="AlphaFoldDB" id="A0A7R7VIN4"/>
<evidence type="ECO:0000256" key="6">
    <source>
        <dbReference type="ARBA" id="ARBA00023242"/>
    </source>
</evidence>
<evidence type="ECO:0000256" key="7">
    <source>
        <dbReference type="RuleBase" id="RU364145"/>
    </source>
</evidence>
<dbReference type="GO" id="GO:0016592">
    <property type="term" value="C:mediator complex"/>
    <property type="evidence" value="ECO:0007669"/>
    <property type="project" value="InterPro"/>
</dbReference>
<comment type="function">
    <text evidence="7">Component of the Mediator complex, a coactivator involved in the regulated transcription of nearly all RNA polymerase II-dependent genes. Mediator functions as a bridge to convey information from gene-specific regulatory proteins to the basal RNA polymerase II transcription machinery. Mediator is recruited to promoters by direct interactions with regulatory proteins and serves as a scaffold for the assembly of a functional preinitiation complex with RNA polymerase II and the general transcription factors.</text>
</comment>